<dbReference type="AlphaFoldDB" id="A0AAX3T1R6"/>
<evidence type="ECO:0000313" key="7">
    <source>
        <dbReference type="EMBL" id="WFP23055.1"/>
    </source>
</evidence>
<feature type="transmembrane region" description="Helical" evidence="6">
    <location>
        <begin position="73"/>
        <end position="94"/>
    </location>
</feature>
<feature type="transmembrane region" description="Helical" evidence="6">
    <location>
        <begin position="523"/>
        <end position="544"/>
    </location>
</feature>
<keyword evidence="4 6" id="KW-1133">Transmembrane helix</keyword>
<dbReference type="Pfam" id="PF09678">
    <property type="entry name" value="Caa3_CtaG"/>
    <property type="match status" value="1"/>
</dbReference>
<proteinExistence type="predicted"/>
<feature type="transmembrane region" description="Helical" evidence="6">
    <location>
        <begin position="287"/>
        <end position="305"/>
    </location>
</feature>
<dbReference type="GO" id="GO:0005886">
    <property type="term" value="C:plasma membrane"/>
    <property type="evidence" value="ECO:0007669"/>
    <property type="project" value="UniProtKB-SubCell"/>
</dbReference>
<evidence type="ECO:0000256" key="1">
    <source>
        <dbReference type="ARBA" id="ARBA00004651"/>
    </source>
</evidence>
<evidence type="ECO:0000256" key="6">
    <source>
        <dbReference type="SAM" id="Phobius"/>
    </source>
</evidence>
<dbReference type="Proteomes" id="UP001213504">
    <property type="component" value="Chromosome"/>
</dbReference>
<feature type="transmembrane region" description="Helical" evidence="6">
    <location>
        <begin position="115"/>
        <end position="132"/>
    </location>
</feature>
<feature type="transmembrane region" description="Helical" evidence="6">
    <location>
        <begin position="152"/>
        <end position="173"/>
    </location>
</feature>
<keyword evidence="3 6" id="KW-0812">Transmembrane</keyword>
<reference evidence="7" key="1">
    <citation type="submission" date="2023-04" db="EMBL/GenBank/DDBJ databases">
        <title>Complete genome sequence of a phthalic acid esters degrading bacterial strain.</title>
        <authorList>
            <person name="Weng L."/>
            <person name="Jia Y."/>
            <person name="Ren L."/>
        </authorList>
    </citation>
    <scope>NUCLEOTIDE SEQUENCE</scope>
    <source>
        <strain evidence="7">RL-LY01</strain>
    </source>
</reference>
<feature type="transmembrane region" description="Helical" evidence="6">
    <location>
        <begin position="442"/>
        <end position="462"/>
    </location>
</feature>
<keyword evidence="5 6" id="KW-0472">Membrane</keyword>
<evidence type="ECO:0000256" key="4">
    <source>
        <dbReference type="ARBA" id="ARBA00022989"/>
    </source>
</evidence>
<comment type="subcellular location">
    <subcellularLocation>
        <location evidence="1">Cell membrane</location>
        <topology evidence="1">Multi-pass membrane protein</topology>
    </subcellularLocation>
</comment>
<evidence type="ECO:0000256" key="2">
    <source>
        <dbReference type="ARBA" id="ARBA00022475"/>
    </source>
</evidence>
<feature type="transmembrane region" description="Helical" evidence="6">
    <location>
        <begin position="253"/>
        <end position="275"/>
    </location>
</feature>
<gene>
    <name evidence="7" type="ORF">P9A14_12670</name>
</gene>
<feature type="transmembrane region" description="Helical" evidence="6">
    <location>
        <begin position="371"/>
        <end position="391"/>
    </location>
</feature>
<feature type="transmembrane region" description="Helical" evidence="6">
    <location>
        <begin position="27"/>
        <end position="46"/>
    </location>
</feature>
<feature type="transmembrane region" description="Helical" evidence="6">
    <location>
        <begin position="317"/>
        <end position="335"/>
    </location>
</feature>
<sequence>MGESKALPEADTSSIQSRLLRAVPLRVVAPLLVGGLMLVLAVYAWASGATRYVESADPYPGMGTAVADVVGNFAGFALAAAVLGGLVSVVLTASPDSQGFIDAAVYPVFRRVRRAAGFGVVVAVLMAVTSAADTTGVSVGAMVSSGKVGYAFSVSLPALAWLVVAAAGVVVLVGSVSLRWSVQVALVVPATVGVLALPVVGNAAQGPDHDYTTGAVIVFAASLAVSVGLRWADRFRARGLGSATIDRAADRRVSYVVLGADVTALVGAVCVVVLLRTPGVWSSAFGRAAGLLVGVLAVLVIADVVRLRRGVPMSATASSLAAGAALAAVACWAVMDTRVAPGLIAHPFTAWDVYLGYSLPGPPGVGSLVSLWRVDLVVGVAAVVSAVGYVVAARRERGGGHRWPIRRTASWVTGCAVVVVSTSSGLKAYGNALFSVHMAEHTALTMIAPILLVGGAPITLLLRVLPTAGNTGGAACRRGLLTLLGSGGVHLLLNPVVAFALFVGSSFLVYFTPVFDVLVRYHWGHVLMSVLFITLGYLFFWVSVGIDPGPKQLPILARLGLLFAVMPFHAIFGIALMTSTTVIGESFYSQLQLPWGPDLARTQWAGGVVAAVISEIPMVVVCLVLLVQWVRAERRPDLPESVAIDGSDSRTVAAMVSQLAPTQQLSPSVVYTREVLQTQAVGDDEKR</sequence>
<accession>A0AAX3T1R6</accession>
<dbReference type="InterPro" id="IPR019108">
    <property type="entry name" value="Caa3_assmbl_CtaG-rel"/>
</dbReference>
<name>A0AAX3T1R6_9ACTN</name>
<keyword evidence="2" id="KW-1003">Cell membrane</keyword>
<evidence type="ECO:0000313" key="8">
    <source>
        <dbReference type="Proteomes" id="UP001213504"/>
    </source>
</evidence>
<feature type="transmembrane region" description="Helical" evidence="6">
    <location>
        <begin position="604"/>
        <end position="627"/>
    </location>
</feature>
<evidence type="ECO:0000256" key="3">
    <source>
        <dbReference type="ARBA" id="ARBA00022692"/>
    </source>
</evidence>
<feature type="transmembrane region" description="Helical" evidence="6">
    <location>
        <begin position="180"/>
        <end position="199"/>
    </location>
</feature>
<feature type="transmembrane region" description="Helical" evidence="6">
    <location>
        <begin position="483"/>
        <end position="511"/>
    </location>
</feature>
<feature type="transmembrane region" description="Helical" evidence="6">
    <location>
        <begin position="211"/>
        <end position="232"/>
    </location>
</feature>
<dbReference type="RefSeq" id="WP_223258964.1">
    <property type="nucleotide sequence ID" value="NZ_CP095552.1"/>
</dbReference>
<evidence type="ECO:0000256" key="5">
    <source>
        <dbReference type="ARBA" id="ARBA00023136"/>
    </source>
</evidence>
<protein>
    <submittedName>
        <fullName evidence="7">Cytochrome c oxidase assembly protein</fullName>
    </submittedName>
</protein>
<feature type="transmembrane region" description="Helical" evidence="6">
    <location>
        <begin position="556"/>
        <end position="584"/>
    </location>
</feature>
<organism evidence="7 8">
    <name type="scientific">Gordonia hongkongensis</name>
    <dbReference type="NCBI Taxonomy" id="1701090"/>
    <lineage>
        <taxon>Bacteria</taxon>
        <taxon>Bacillati</taxon>
        <taxon>Actinomycetota</taxon>
        <taxon>Actinomycetes</taxon>
        <taxon>Mycobacteriales</taxon>
        <taxon>Gordoniaceae</taxon>
        <taxon>Gordonia</taxon>
    </lineage>
</organism>
<feature type="transmembrane region" description="Helical" evidence="6">
    <location>
        <begin position="411"/>
        <end position="430"/>
    </location>
</feature>
<dbReference type="EMBL" id="CP121270">
    <property type="protein sequence ID" value="WFP23055.1"/>
    <property type="molecule type" value="Genomic_DNA"/>
</dbReference>